<evidence type="ECO:0000256" key="1">
    <source>
        <dbReference type="SAM" id="MobiDB-lite"/>
    </source>
</evidence>
<evidence type="ECO:0000313" key="3">
    <source>
        <dbReference type="Proteomes" id="UP000694888"/>
    </source>
</evidence>
<reference evidence="4" key="1">
    <citation type="submission" date="2025-08" db="UniProtKB">
        <authorList>
            <consortium name="RefSeq"/>
        </authorList>
    </citation>
    <scope>IDENTIFICATION</scope>
</reference>
<keyword evidence="2" id="KW-0472">Membrane</keyword>
<keyword evidence="2" id="KW-0812">Transmembrane</keyword>
<organism evidence="3 4">
    <name type="scientific">Aplysia californica</name>
    <name type="common">California sea hare</name>
    <dbReference type="NCBI Taxonomy" id="6500"/>
    <lineage>
        <taxon>Eukaryota</taxon>
        <taxon>Metazoa</taxon>
        <taxon>Spiralia</taxon>
        <taxon>Lophotrochozoa</taxon>
        <taxon>Mollusca</taxon>
        <taxon>Gastropoda</taxon>
        <taxon>Heterobranchia</taxon>
        <taxon>Euthyneura</taxon>
        <taxon>Tectipleura</taxon>
        <taxon>Aplysiida</taxon>
        <taxon>Aplysioidea</taxon>
        <taxon>Aplysiidae</taxon>
        <taxon>Aplysia</taxon>
    </lineage>
</organism>
<accession>A0ABM0JFX6</accession>
<feature type="region of interest" description="Disordered" evidence="1">
    <location>
        <begin position="1"/>
        <end position="101"/>
    </location>
</feature>
<gene>
    <name evidence="4" type="primary">LOC101852081</name>
</gene>
<keyword evidence="2" id="KW-1133">Transmembrane helix</keyword>
<protein>
    <submittedName>
        <fullName evidence="4">Calcium-binding protein P isoform X1</fullName>
    </submittedName>
</protein>
<sequence length="185" mass="19255">MADPSSQAPPPSYDELFNKPGDGSAPSAPPPPPGQYPGQYPAPAVSQTPYPGYPAAQTQPYGQPASQSYGTAPLQPPYPQGTTAGATYLPAQPHPAYGPTGPVAVPTQPYRDLYAPSGQPGQYTYNTVTATTTNNAGYNTTPLVVSGAQVSPVAGNRQRKIVLGVVVFLITFVVCIVIMTTMFRG</sequence>
<evidence type="ECO:0000313" key="4">
    <source>
        <dbReference type="RefSeq" id="XP_005092771.1"/>
    </source>
</evidence>
<proteinExistence type="predicted"/>
<dbReference type="RefSeq" id="XP_005092771.1">
    <property type="nucleotide sequence ID" value="XM_005092714.2"/>
</dbReference>
<name>A0ABM0JFX6_APLCA</name>
<evidence type="ECO:0000256" key="2">
    <source>
        <dbReference type="SAM" id="Phobius"/>
    </source>
</evidence>
<feature type="transmembrane region" description="Helical" evidence="2">
    <location>
        <begin position="161"/>
        <end position="183"/>
    </location>
</feature>
<feature type="compositionally biased region" description="Polar residues" evidence="1">
    <location>
        <begin position="56"/>
        <end position="70"/>
    </location>
</feature>
<dbReference type="GeneID" id="101852081"/>
<keyword evidence="3" id="KW-1185">Reference proteome</keyword>
<dbReference type="Proteomes" id="UP000694888">
    <property type="component" value="Unplaced"/>
</dbReference>